<dbReference type="Proteomes" id="UP000798662">
    <property type="component" value="Chromosome 2"/>
</dbReference>
<evidence type="ECO:0000313" key="2">
    <source>
        <dbReference type="Proteomes" id="UP000798662"/>
    </source>
</evidence>
<sequence length="285" mass="30649">MVGGDLLDARHASQDAMQEHAGATPLLSTFLTGAVLRDVASALVHLHKRQLVHGDVHLGNVMLGRPLRLSDWGRGRPGADHAVDVGMTIAKLADFGKMRRSKRQGDTVPPAVIKGETRHPSPSYFSVPGKEDFLKSASACEVCSWSGAVWQDGPATTSLLRTSSSAGGDPCFQDFLCTSPSYTAPEVLMGAQRSSASDIWSWGIIAWELTIGSLPWDSSRIQDMRKAAGAVVQWAPPTECPPSTDPATAELYPLLCQALRHDAMERPSAHEVLTGMEAWLAAHYV</sequence>
<keyword evidence="2" id="KW-1185">Reference proteome</keyword>
<proteinExistence type="predicted"/>
<accession>A0ACC3BYF5</accession>
<reference evidence="1" key="1">
    <citation type="submission" date="2019-11" db="EMBL/GenBank/DDBJ databases">
        <title>Nori genome reveals adaptations in red seaweeds to the harsh intertidal environment.</title>
        <authorList>
            <person name="Wang D."/>
            <person name="Mao Y."/>
        </authorList>
    </citation>
    <scope>NUCLEOTIDE SEQUENCE</scope>
    <source>
        <tissue evidence="1">Gametophyte</tissue>
    </source>
</reference>
<protein>
    <submittedName>
        <fullName evidence="1">Uncharacterized protein</fullName>
    </submittedName>
</protein>
<name>A0ACC3BYF5_PYRYE</name>
<organism evidence="1 2">
    <name type="scientific">Pyropia yezoensis</name>
    <name type="common">Susabi-nori</name>
    <name type="synonym">Porphyra yezoensis</name>
    <dbReference type="NCBI Taxonomy" id="2788"/>
    <lineage>
        <taxon>Eukaryota</taxon>
        <taxon>Rhodophyta</taxon>
        <taxon>Bangiophyceae</taxon>
        <taxon>Bangiales</taxon>
        <taxon>Bangiaceae</taxon>
        <taxon>Pyropia</taxon>
    </lineage>
</organism>
<gene>
    <name evidence="1" type="ORF">I4F81_005435</name>
</gene>
<evidence type="ECO:0000313" key="1">
    <source>
        <dbReference type="EMBL" id="KAK1862868.1"/>
    </source>
</evidence>
<dbReference type="EMBL" id="CM020619">
    <property type="protein sequence ID" value="KAK1862868.1"/>
    <property type="molecule type" value="Genomic_DNA"/>
</dbReference>
<comment type="caution">
    <text evidence="1">The sequence shown here is derived from an EMBL/GenBank/DDBJ whole genome shotgun (WGS) entry which is preliminary data.</text>
</comment>